<evidence type="ECO:0000256" key="1">
    <source>
        <dbReference type="SAM" id="Phobius"/>
    </source>
</evidence>
<feature type="transmembrane region" description="Helical" evidence="1">
    <location>
        <begin position="99"/>
        <end position="122"/>
    </location>
</feature>
<dbReference type="OrthoDB" id="209198at2157"/>
<keyword evidence="1" id="KW-0472">Membrane</keyword>
<accession>A0A1C9J6Y8</accession>
<dbReference type="EMBL" id="CP001932">
    <property type="protein sequence ID" value="AOP12861.1"/>
    <property type="molecule type" value="Genomic_DNA"/>
</dbReference>
<evidence type="ECO:0000313" key="2">
    <source>
        <dbReference type="EMBL" id="AOP12861.1"/>
    </source>
</evidence>
<keyword evidence="3" id="KW-1185">Reference proteome</keyword>
<keyword evidence="1" id="KW-0812">Transmembrane</keyword>
<feature type="transmembrane region" description="Helical" evidence="1">
    <location>
        <begin position="45"/>
        <end position="63"/>
    </location>
</feature>
<feature type="transmembrane region" description="Helical" evidence="1">
    <location>
        <begin position="7"/>
        <end position="25"/>
    </location>
</feature>
<dbReference type="AlphaFoldDB" id="A0A1C9J6Y8"/>
<gene>
    <name evidence="2" type="ORF">Nmag_1837A</name>
</gene>
<dbReference type="KEGG" id="nmg:Nmag_1837A"/>
<dbReference type="GeneID" id="41351064"/>
<dbReference type="Proteomes" id="UP000001879">
    <property type="component" value="Chromosome"/>
</dbReference>
<feature type="transmembrane region" description="Helical" evidence="1">
    <location>
        <begin position="75"/>
        <end position="93"/>
    </location>
</feature>
<dbReference type="RefSeq" id="WP_148221905.1">
    <property type="nucleotide sequence ID" value="NC_013922.1"/>
</dbReference>
<keyword evidence="1" id="KW-1133">Transmembrane helix</keyword>
<reference evidence="2 3" key="2">
    <citation type="journal article" date="2012" name="BMC Genomics">
        <title>A comparative genomics perspective on the genetic content of the alkaliphilic haloarchaeon Natrialba magadii ATCC 43099T.</title>
        <authorList>
            <person name="Siddaramappa S."/>
            <person name="Challacombe J.F."/>
            <person name="Decastro R.E."/>
            <person name="Pfeiffer F."/>
            <person name="Sastre D.E."/>
            <person name="Gimenez M.I."/>
            <person name="Paggi R.A."/>
            <person name="Detter J.C."/>
            <person name="Davenport K.W."/>
            <person name="Goodwin L.A."/>
            <person name="Kyrpides N."/>
            <person name="Tapia R."/>
            <person name="Pitluck S."/>
            <person name="Lucas S."/>
            <person name="Woyke T."/>
            <person name="Maupin-Furlow J.A."/>
        </authorList>
    </citation>
    <scope>NUCLEOTIDE SEQUENCE [LARGE SCALE GENOMIC DNA]</scope>
    <source>
        <strain evidence="3">ATCC 43099 / DSM 3394 / CCM 3739 / CIP 104546 / IAM 13178 / JCM 8861 / NBRC 102185 / NCIMB 2190 / MS3</strain>
    </source>
</reference>
<protein>
    <submittedName>
        <fullName evidence="2">Uncharacterized protein</fullName>
    </submittedName>
</protein>
<sequence>MDVRRSTSLIGLGTIAFGAYLPWVTTHPNVNIEILAHPAGLGSGLEIWGAITLPISIIAVIGILADLPWVGTQKYLLLVGLVSIILGIIPILTDPGITGVFISGPGPFVTVIGSVITIISQLPPISDLNHYRTSYFSIQ</sequence>
<reference evidence="3" key="1">
    <citation type="submission" date="2010-02" db="EMBL/GenBank/DDBJ databases">
        <title>Complete sequence of chromosome of Natrialba magadii ATCC 43099.</title>
        <authorList>
            <consortium name="US DOE Joint Genome Institute"/>
            <person name="Lucas S."/>
            <person name="Copeland A."/>
            <person name="Lapidus A."/>
            <person name="Cheng J.-F."/>
            <person name="Bruce D."/>
            <person name="Goodwin L."/>
            <person name="Pitluck S."/>
            <person name="Davenport K."/>
            <person name="Saunders E."/>
            <person name="Detter J.C."/>
            <person name="Han C."/>
            <person name="Tapia R."/>
            <person name="Land M."/>
            <person name="Hauser L."/>
            <person name="Kyrpides N."/>
            <person name="Mikhailova N."/>
            <person name="De Castro R.E."/>
            <person name="Maupin-Furlow J.A."/>
            <person name="Woyke T."/>
        </authorList>
    </citation>
    <scope>NUCLEOTIDE SEQUENCE [LARGE SCALE GENOMIC DNA]</scope>
    <source>
        <strain evidence="3">ATCC 43099 / DSM 3394 / CCM 3739 / CIP 104546 / IAM 13178 / JCM 8861 / NBRC 102185 / NCIMB 2190 / MS3</strain>
    </source>
</reference>
<organism evidence="2 3">
    <name type="scientific">Natrialba magadii (strain ATCC 43099 / DSM 3394 / CCM 3739 / CIP 104546 / IAM 13178 / JCM 8861 / NBRC 102185 / NCIMB 2190 / MS3)</name>
    <name type="common">Natronobacterium magadii</name>
    <dbReference type="NCBI Taxonomy" id="547559"/>
    <lineage>
        <taxon>Archaea</taxon>
        <taxon>Methanobacteriati</taxon>
        <taxon>Methanobacteriota</taxon>
        <taxon>Stenosarchaea group</taxon>
        <taxon>Halobacteria</taxon>
        <taxon>Halobacteriales</taxon>
        <taxon>Natrialbaceae</taxon>
        <taxon>Natrialba</taxon>
    </lineage>
</organism>
<evidence type="ECO:0000313" key="3">
    <source>
        <dbReference type="Proteomes" id="UP000001879"/>
    </source>
</evidence>
<proteinExistence type="predicted"/>
<name>A0A1C9J6Y8_NATMM</name>